<protein>
    <submittedName>
        <fullName evidence="1">Uncharacterized protein</fullName>
    </submittedName>
</protein>
<name>A0A239NST8_9ACTN</name>
<sequence>MEGETKGNGTTKNRAYWARRGFDAESPGVCNTFRAPASKVA</sequence>
<dbReference type="AlphaFoldDB" id="A0A239NST8"/>
<dbReference type="Proteomes" id="UP000198282">
    <property type="component" value="Unassembled WGS sequence"/>
</dbReference>
<evidence type="ECO:0000313" key="2">
    <source>
        <dbReference type="Proteomes" id="UP000198282"/>
    </source>
</evidence>
<keyword evidence="2" id="KW-1185">Reference proteome</keyword>
<accession>A0A239NST8</accession>
<evidence type="ECO:0000313" key="1">
    <source>
        <dbReference type="EMBL" id="SNT57915.1"/>
    </source>
</evidence>
<dbReference type="EMBL" id="FZOD01000068">
    <property type="protein sequence ID" value="SNT57915.1"/>
    <property type="molecule type" value="Genomic_DNA"/>
</dbReference>
<reference evidence="1 2" key="1">
    <citation type="submission" date="2017-06" db="EMBL/GenBank/DDBJ databases">
        <authorList>
            <person name="Kim H.J."/>
            <person name="Triplett B.A."/>
        </authorList>
    </citation>
    <scope>NUCLEOTIDE SEQUENCE [LARGE SCALE GENOMIC DNA]</scope>
    <source>
        <strain evidence="1 2">CGMCC 4.2132</strain>
    </source>
</reference>
<gene>
    <name evidence="1" type="ORF">SAMN05216276_10686</name>
</gene>
<organism evidence="1 2">
    <name type="scientific">Streptosporangium subroseum</name>
    <dbReference type="NCBI Taxonomy" id="106412"/>
    <lineage>
        <taxon>Bacteria</taxon>
        <taxon>Bacillati</taxon>
        <taxon>Actinomycetota</taxon>
        <taxon>Actinomycetes</taxon>
        <taxon>Streptosporangiales</taxon>
        <taxon>Streptosporangiaceae</taxon>
        <taxon>Streptosporangium</taxon>
    </lineage>
</organism>
<proteinExistence type="predicted"/>